<keyword evidence="3" id="KW-0547">Nucleotide-binding</keyword>
<dbReference type="InterPro" id="IPR036890">
    <property type="entry name" value="HATPase_C_sf"/>
</dbReference>
<dbReference type="PANTHER" id="PTHR35526">
    <property type="entry name" value="ANTI-SIGMA-F FACTOR RSBW-RELATED"/>
    <property type="match status" value="1"/>
</dbReference>
<evidence type="ECO:0000313" key="3">
    <source>
        <dbReference type="EMBL" id="HIY74006.1"/>
    </source>
</evidence>
<protein>
    <submittedName>
        <fullName evidence="3">ATP-binding protein</fullName>
    </submittedName>
</protein>
<gene>
    <name evidence="3" type="ORF">H9826_08560</name>
</gene>
<dbReference type="Proteomes" id="UP000886824">
    <property type="component" value="Unassembled WGS sequence"/>
</dbReference>
<reference evidence="3" key="2">
    <citation type="submission" date="2021-04" db="EMBL/GenBank/DDBJ databases">
        <authorList>
            <person name="Gilroy R."/>
        </authorList>
    </citation>
    <scope>NUCLEOTIDE SEQUENCE</scope>
    <source>
        <strain evidence="3">CHK33-7979</strain>
    </source>
</reference>
<comment type="caution">
    <text evidence="3">The sequence shown here is derived from an EMBL/GenBank/DDBJ whole genome shotgun (WGS) entry which is preliminary data.</text>
</comment>
<keyword evidence="1" id="KW-0418">Kinase</keyword>
<dbReference type="Gene3D" id="3.30.565.10">
    <property type="entry name" value="Histidine kinase-like ATPase, C-terminal domain"/>
    <property type="match status" value="1"/>
</dbReference>
<name>A0A9D2CDK3_9FIRM</name>
<keyword evidence="3" id="KW-0067">ATP-binding</keyword>
<dbReference type="AlphaFoldDB" id="A0A9D2CDK3"/>
<dbReference type="EMBL" id="DXCX01000087">
    <property type="protein sequence ID" value="HIY74006.1"/>
    <property type="molecule type" value="Genomic_DNA"/>
</dbReference>
<sequence length="137" mass="14924">MAEKIFPATDDQLEKVQAFVDEQLVAYSCSTKVKFQLDVAVEEIFINIAHYAYQPEQGGTATIRCSVGGDPLQVVIQFLDSGKPFDPLAKKDADTTLSAEERGIGGLGILMVKKSMDAVDYTYSEGKNILTIKKSLG</sequence>
<dbReference type="InterPro" id="IPR050267">
    <property type="entry name" value="Anti-sigma-factor_SerPK"/>
</dbReference>
<reference evidence="3" key="1">
    <citation type="journal article" date="2021" name="PeerJ">
        <title>Extensive microbial diversity within the chicken gut microbiome revealed by metagenomics and culture.</title>
        <authorList>
            <person name="Gilroy R."/>
            <person name="Ravi A."/>
            <person name="Getino M."/>
            <person name="Pursley I."/>
            <person name="Horton D.L."/>
            <person name="Alikhan N.F."/>
            <person name="Baker D."/>
            <person name="Gharbi K."/>
            <person name="Hall N."/>
            <person name="Watson M."/>
            <person name="Adriaenssens E.M."/>
            <person name="Foster-Nyarko E."/>
            <person name="Jarju S."/>
            <person name="Secka A."/>
            <person name="Antonio M."/>
            <person name="Oren A."/>
            <person name="Chaudhuri R.R."/>
            <person name="La Ragione R."/>
            <person name="Hildebrand F."/>
            <person name="Pallen M.J."/>
        </authorList>
    </citation>
    <scope>NUCLEOTIDE SEQUENCE</scope>
    <source>
        <strain evidence="3">CHK33-7979</strain>
    </source>
</reference>
<keyword evidence="1" id="KW-0723">Serine/threonine-protein kinase</keyword>
<keyword evidence="1" id="KW-0808">Transferase</keyword>
<accession>A0A9D2CDK3</accession>
<dbReference type="SUPFAM" id="SSF55874">
    <property type="entry name" value="ATPase domain of HSP90 chaperone/DNA topoisomerase II/histidine kinase"/>
    <property type="match status" value="1"/>
</dbReference>
<evidence type="ECO:0000313" key="4">
    <source>
        <dbReference type="Proteomes" id="UP000886824"/>
    </source>
</evidence>
<proteinExistence type="predicted"/>
<dbReference type="GO" id="GO:0004674">
    <property type="term" value="F:protein serine/threonine kinase activity"/>
    <property type="evidence" value="ECO:0007669"/>
    <property type="project" value="UniProtKB-KW"/>
</dbReference>
<dbReference type="Pfam" id="PF13581">
    <property type="entry name" value="HATPase_c_2"/>
    <property type="match status" value="1"/>
</dbReference>
<dbReference type="PANTHER" id="PTHR35526:SF6">
    <property type="entry name" value="SLR1861 PROTEIN"/>
    <property type="match status" value="1"/>
</dbReference>
<evidence type="ECO:0000259" key="2">
    <source>
        <dbReference type="Pfam" id="PF13581"/>
    </source>
</evidence>
<dbReference type="GO" id="GO:0005524">
    <property type="term" value="F:ATP binding"/>
    <property type="evidence" value="ECO:0007669"/>
    <property type="project" value="UniProtKB-KW"/>
</dbReference>
<organism evidence="3 4">
    <name type="scientific">Candidatus Intestinimonas merdavium</name>
    <dbReference type="NCBI Taxonomy" id="2838622"/>
    <lineage>
        <taxon>Bacteria</taxon>
        <taxon>Bacillati</taxon>
        <taxon>Bacillota</taxon>
        <taxon>Clostridia</taxon>
        <taxon>Eubacteriales</taxon>
        <taxon>Intestinimonas</taxon>
    </lineage>
</organism>
<feature type="domain" description="Histidine kinase/HSP90-like ATPase" evidence="2">
    <location>
        <begin position="6"/>
        <end position="134"/>
    </location>
</feature>
<dbReference type="CDD" id="cd16936">
    <property type="entry name" value="HATPase_RsbW-like"/>
    <property type="match status" value="1"/>
</dbReference>
<evidence type="ECO:0000256" key="1">
    <source>
        <dbReference type="ARBA" id="ARBA00022527"/>
    </source>
</evidence>
<dbReference type="InterPro" id="IPR003594">
    <property type="entry name" value="HATPase_dom"/>
</dbReference>